<comment type="caution">
    <text evidence="2">The sequence shown here is derived from an EMBL/GenBank/DDBJ whole genome shotgun (WGS) entry which is preliminary data.</text>
</comment>
<protein>
    <recommendedName>
        <fullName evidence="1">WCX domain-containing protein</fullName>
    </recommendedName>
</protein>
<dbReference type="InterPro" id="IPR057727">
    <property type="entry name" value="WCX_dom"/>
</dbReference>
<reference evidence="2 3" key="1">
    <citation type="journal article" date="1992" name="Int. J. Syst. Bacteriol.">
        <title>Sphingobacterium antarcticus sp. nov. a Psychrotrophic Bacterium from the Soils of Schirmacher Oasis, Antarctica.</title>
        <authorList>
            <person name="Shivaji S."/>
            <person name="Ray M.K."/>
            <person name="Rao N.S."/>
            <person name="Saiserr L."/>
            <person name="Jagannadham M.V."/>
            <person name="Kumar G.S."/>
            <person name="Reddy G."/>
            <person name="Bhargava P.M."/>
        </authorList>
    </citation>
    <scope>NUCLEOTIDE SEQUENCE [LARGE SCALE GENOMIC DNA]</scope>
    <source>
        <strain evidence="2 3">4BY</strain>
    </source>
</reference>
<accession>A0A081PC26</accession>
<proteinExistence type="predicted"/>
<dbReference type="OrthoDB" id="43316at2"/>
<keyword evidence="3" id="KW-1185">Reference proteome</keyword>
<name>A0A081PC26_9SPHI</name>
<dbReference type="EMBL" id="JNFF01000117">
    <property type="protein sequence ID" value="KEQ28249.1"/>
    <property type="molecule type" value="Genomic_DNA"/>
</dbReference>
<evidence type="ECO:0000259" key="1">
    <source>
        <dbReference type="Pfam" id="PF25583"/>
    </source>
</evidence>
<dbReference type="Pfam" id="PF25583">
    <property type="entry name" value="WCX"/>
    <property type="match status" value="1"/>
</dbReference>
<evidence type="ECO:0000313" key="2">
    <source>
        <dbReference type="EMBL" id="KEQ28249.1"/>
    </source>
</evidence>
<dbReference type="AlphaFoldDB" id="A0A081PC26"/>
<gene>
    <name evidence="2" type="ORF">N180_01040</name>
</gene>
<feature type="domain" description="WCX" evidence="1">
    <location>
        <begin position="3"/>
        <end position="50"/>
    </location>
</feature>
<organism evidence="2 3">
    <name type="scientific">Pedobacter antarcticus 4BY</name>
    <dbReference type="NCBI Taxonomy" id="1358423"/>
    <lineage>
        <taxon>Bacteria</taxon>
        <taxon>Pseudomonadati</taxon>
        <taxon>Bacteroidota</taxon>
        <taxon>Sphingobacteriia</taxon>
        <taxon>Sphingobacteriales</taxon>
        <taxon>Sphingobacteriaceae</taxon>
        <taxon>Pedobacter</taxon>
    </lineage>
</organism>
<evidence type="ECO:0000313" key="3">
    <source>
        <dbReference type="Proteomes" id="UP000028007"/>
    </source>
</evidence>
<sequence length="60" mass="6903">MIIEDSSDSGLILEYELIINYEFIGIILSYGSHVKVIKPKFLADKIAEISTRTMEQYLLH</sequence>
<dbReference type="Proteomes" id="UP000028007">
    <property type="component" value="Unassembled WGS sequence"/>
</dbReference>